<reference evidence="9 10" key="1">
    <citation type="journal article" date="2015" name="Microbes Environ.">
        <title>Distribution and evolution of nitrogen fixation genes in the phylum bacteroidetes.</title>
        <authorList>
            <person name="Inoue J."/>
            <person name="Oshima K."/>
            <person name="Suda W."/>
            <person name="Sakamoto M."/>
            <person name="Iino T."/>
            <person name="Noda S."/>
            <person name="Hongoh Y."/>
            <person name="Hattori M."/>
            <person name="Ohkuma M."/>
        </authorList>
    </citation>
    <scope>NUCLEOTIDE SEQUENCE [LARGE SCALE GENOMIC DNA]</scope>
    <source>
        <strain evidence="9 10">JCM 15093</strain>
    </source>
</reference>
<dbReference type="InterPro" id="IPR005106">
    <property type="entry name" value="Asp/hSer_DH_NAD-bd"/>
</dbReference>
<keyword evidence="10" id="KW-1185">Reference proteome</keyword>
<evidence type="ECO:0000256" key="2">
    <source>
        <dbReference type="ARBA" id="ARBA00022642"/>
    </source>
</evidence>
<dbReference type="PANTHER" id="PTHR31873">
    <property type="entry name" value="L-ASPARTATE DEHYDROGENASE-RELATED"/>
    <property type="match status" value="1"/>
</dbReference>
<keyword evidence="4 6" id="KW-0560">Oxidoreductase</keyword>
<comment type="caution">
    <text evidence="6">Lacks conserved residue(s) required for the propagation of feature annotation.</text>
</comment>
<evidence type="ECO:0000256" key="4">
    <source>
        <dbReference type="ARBA" id="ARBA00023002"/>
    </source>
</evidence>
<dbReference type="Pfam" id="PF01958">
    <property type="entry name" value="Asp_DH_C"/>
    <property type="match status" value="1"/>
</dbReference>
<gene>
    <name evidence="6" type="primary">nadX</name>
    <name evidence="9" type="ORF">JCM15093_2976</name>
</gene>
<dbReference type="GO" id="GO:0050661">
    <property type="term" value="F:NADP binding"/>
    <property type="evidence" value="ECO:0007669"/>
    <property type="project" value="UniProtKB-UniRule"/>
</dbReference>
<dbReference type="OrthoDB" id="1906017at2"/>
<dbReference type="GO" id="GO:0033735">
    <property type="term" value="F:aspartate dehydrogenase [NAD(P)+] activity"/>
    <property type="evidence" value="ECO:0007669"/>
    <property type="project" value="UniProtKB-EC"/>
</dbReference>
<dbReference type="InterPro" id="IPR002811">
    <property type="entry name" value="Asp_DH"/>
</dbReference>
<evidence type="ECO:0000256" key="5">
    <source>
        <dbReference type="ARBA" id="ARBA00023027"/>
    </source>
</evidence>
<keyword evidence="2 6" id="KW-0662">Pyridine nucleotide biosynthesis</keyword>
<comment type="pathway">
    <text evidence="6">Cofactor biosynthesis; NAD(+) biosynthesis; iminoaspartate from L-aspartate (dehydrogenase route): step 1/1.</text>
</comment>
<dbReference type="EC" id="1.4.1.21" evidence="6"/>
<feature type="binding site" evidence="6">
    <location>
        <position position="129"/>
    </location>
    <ligand>
        <name>NAD(+)</name>
        <dbReference type="ChEBI" id="CHEBI:57540"/>
    </ligand>
</feature>
<dbReference type="Gene3D" id="3.40.50.720">
    <property type="entry name" value="NAD(P)-binding Rossmann-like Domain"/>
    <property type="match status" value="1"/>
</dbReference>
<evidence type="ECO:0000313" key="10">
    <source>
        <dbReference type="Proteomes" id="UP000027601"/>
    </source>
</evidence>
<comment type="miscellaneous">
    <text evidence="6">The iminoaspartate product is unstable in aqueous solution and can decompose to oxaloacetate and ammonia.</text>
</comment>
<dbReference type="HAMAP" id="MF_01265">
    <property type="entry name" value="NadX"/>
    <property type="match status" value="1"/>
</dbReference>
<evidence type="ECO:0000256" key="3">
    <source>
        <dbReference type="ARBA" id="ARBA00022857"/>
    </source>
</evidence>
<dbReference type="PANTHER" id="PTHR31873:SF6">
    <property type="entry name" value="ASPARTATE DEHYDROGENASE DOMAIN-CONTAINING PROTEIN"/>
    <property type="match status" value="1"/>
</dbReference>
<protein>
    <recommendedName>
        <fullName evidence="6">L-aspartate dehydrogenase</fullName>
        <ecNumber evidence="6">1.4.1.21</ecNumber>
    </recommendedName>
</protein>
<comment type="similarity">
    <text evidence="1 6">Belongs to the L-aspartate dehydrogenase family.</text>
</comment>
<comment type="function">
    <text evidence="6">Specifically catalyzes the NAD or NADP-dependent dehydrogenation of L-aspartate to iminoaspartate.</text>
</comment>
<dbReference type="UniPathway" id="UPA00253">
    <property type="reaction ID" value="UER00456"/>
</dbReference>
<evidence type="ECO:0000256" key="1">
    <source>
        <dbReference type="ARBA" id="ARBA00008331"/>
    </source>
</evidence>
<proteinExistence type="inferred from homology"/>
<dbReference type="AlphaFoldDB" id="A0A069D5X6"/>
<evidence type="ECO:0000313" key="9">
    <source>
        <dbReference type="EMBL" id="GAK37706.1"/>
    </source>
</evidence>
<feature type="domain" description="Aspartate/homoserine dehydrogenase NAD-binding" evidence="8">
    <location>
        <begin position="8"/>
        <end position="125"/>
    </location>
</feature>
<dbReference type="SUPFAM" id="SSF55347">
    <property type="entry name" value="Glyceraldehyde-3-phosphate dehydrogenase-like, C-terminal domain"/>
    <property type="match status" value="1"/>
</dbReference>
<organism evidence="9 10">
    <name type="scientific">Bacteroides graminisolvens DSM 19988 = JCM 15093</name>
    <dbReference type="NCBI Taxonomy" id="1121097"/>
    <lineage>
        <taxon>Bacteria</taxon>
        <taxon>Pseudomonadati</taxon>
        <taxon>Bacteroidota</taxon>
        <taxon>Bacteroidia</taxon>
        <taxon>Bacteroidales</taxon>
        <taxon>Bacteroidaceae</taxon>
        <taxon>Bacteroides</taxon>
    </lineage>
</organism>
<keyword evidence="3 6" id="KW-0521">NADP</keyword>
<feature type="domain" description="Aspartate dehydrogenase" evidence="7">
    <location>
        <begin position="170"/>
        <end position="241"/>
    </location>
</feature>
<dbReference type="GO" id="GO:0051287">
    <property type="term" value="F:NAD binding"/>
    <property type="evidence" value="ECO:0007669"/>
    <property type="project" value="UniProtKB-UniRule"/>
</dbReference>
<dbReference type="RefSeq" id="WP_024997310.1">
    <property type="nucleotide sequence ID" value="NZ_ATZI01000022.1"/>
</dbReference>
<dbReference type="Pfam" id="PF03447">
    <property type="entry name" value="NAD_binding_3"/>
    <property type="match status" value="1"/>
</dbReference>
<evidence type="ECO:0000259" key="7">
    <source>
        <dbReference type="Pfam" id="PF01958"/>
    </source>
</evidence>
<evidence type="ECO:0000256" key="6">
    <source>
        <dbReference type="HAMAP-Rule" id="MF_01265"/>
    </source>
</evidence>
<dbReference type="STRING" id="1121097.GCA_000428125_02969"/>
<feature type="binding site" evidence="6">
    <location>
        <position position="192"/>
    </location>
    <ligand>
        <name>NAD(+)</name>
        <dbReference type="ChEBI" id="CHEBI:57540"/>
    </ligand>
</feature>
<dbReference type="GO" id="GO:0009435">
    <property type="term" value="P:NAD+ biosynthetic process"/>
    <property type="evidence" value="ECO:0007669"/>
    <property type="project" value="UniProtKB-UniRule"/>
</dbReference>
<keyword evidence="5 6" id="KW-0520">NAD</keyword>
<comment type="catalytic activity">
    <reaction evidence="6">
        <text>L-aspartate + NAD(+) + H2O = oxaloacetate + NH4(+) + NADH + H(+)</text>
        <dbReference type="Rhea" id="RHEA:11788"/>
        <dbReference type="ChEBI" id="CHEBI:15377"/>
        <dbReference type="ChEBI" id="CHEBI:15378"/>
        <dbReference type="ChEBI" id="CHEBI:16452"/>
        <dbReference type="ChEBI" id="CHEBI:28938"/>
        <dbReference type="ChEBI" id="CHEBI:29991"/>
        <dbReference type="ChEBI" id="CHEBI:57540"/>
        <dbReference type="ChEBI" id="CHEBI:57945"/>
        <dbReference type="EC" id="1.4.1.21"/>
    </reaction>
</comment>
<comment type="catalytic activity">
    <reaction evidence="6">
        <text>L-aspartate + NADP(+) + H2O = oxaloacetate + NH4(+) + NADPH + H(+)</text>
        <dbReference type="Rhea" id="RHEA:11784"/>
        <dbReference type="ChEBI" id="CHEBI:15377"/>
        <dbReference type="ChEBI" id="CHEBI:15378"/>
        <dbReference type="ChEBI" id="CHEBI:16452"/>
        <dbReference type="ChEBI" id="CHEBI:28938"/>
        <dbReference type="ChEBI" id="CHEBI:29991"/>
        <dbReference type="ChEBI" id="CHEBI:57783"/>
        <dbReference type="ChEBI" id="CHEBI:58349"/>
        <dbReference type="EC" id="1.4.1.21"/>
    </reaction>
</comment>
<dbReference type="InterPro" id="IPR020626">
    <property type="entry name" value="Asp_DH_prok"/>
</dbReference>
<dbReference type="Gene3D" id="3.30.360.10">
    <property type="entry name" value="Dihydrodipicolinate Reductase, domain 2"/>
    <property type="match status" value="1"/>
</dbReference>
<dbReference type="InterPro" id="IPR036291">
    <property type="entry name" value="NAD(P)-bd_dom_sf"/>
</dbReference>
<dbReference type="eggNOG" id="COG1712">
    <property type="taxonomic scope" value="Bacteria"/>
</dbReference>
<name>A0A069D5X6_9BACE</name>
<comment type="caution">
    <text evidence="9">The sequence shown here is derived from an EMBL/GenBank/DDBJ whole genome shotgun (WGS) entry which is preliminary data.</text>
</comment>
<dbReference type="GO" id="GO:0016639">
    <property type="term" value="F:oxidoreductase activity, acting on the CH-NH2 group of donors, NAD or NADP as acceptor"/>
    <property type="evidence" value="ECO:0007669"/>
    <property type="project" value="UniProtKB-UniRule"/>
</dbReference>
<accession>A0A069D5X6</accession>
<evidence type="ECO:0000259" key="8">
    <source>
        <dbReference type="Pfam" id="PF03447"/>
    </source>
</evidence>
<sequence length="262" mass="28146">MKKIVIVGCGRLSTIVVDAIVSGILDEYDLVGVYSRTFAKAESLSSRMNEKGKSCRVCRDLNELLSLKPDFLVELASPNAMRELALPTLQNGTSIITLSIGALADSVFYNEVMNTAKLNGTKVYIASGATGGFDVLRTAFLMGNASAKFFNEKNPRALMGTTVYDDSLLNEQKTVFSGNAKEAIKLFPTKVNVSVAASLASVGPENMEMTMVSTPGFIGDTQRVEIKNDQVHAVIDVYSATAEIAGWSVVNTLLNIVSPIVF</sequence>
<dbReference type="SUPFAM" id="SSF51735">
    <property type="entry name" value="NAD(P)-binding Rossmann-fold domains"/>
    <property type="match status" value="1"/>
</dbReference>
<dbReference type="EMBL" id="BAJS01000027">
    <property type="protein sequence ID" value="GAK37706.1"/>
    <property type="molecule type" value="Genomic_DNA"/>
</dbReference>
<dbReference type="Proteomes" id="UP000027601">
    <property type="component" value="Unassembled WGS sequence"/>
</dbReference>